<keyword evidence="1" id="KW-0472">Membrane</keyword>
<dbReference type="AlphaFoldDB" id="A0A0F9KNB0"/>
<evidence type="ECO:0000256" key="1">
    <source>
        <dbReference type="SAM" id="Phobius"/>
    </source>
</evidence>
<proteinExistence type="predicted"/>
<protein>
    <submittedName>
        <fullName evidence="2">Uncharacterized protein</fullName>
    </submittedName>
</protein>
<organism evidence="2">
    <name type="scientific">marine sediment metagenome</name>
    <dbReference type="NCBI Taxonomy" id="412755"/>
    <lineage>
        <taxon>unclassified sequences</taxon>
        <taxon>metagenomes</taxon>
        <taxon>ecological metagenomes</taxon>
    </lineage>
</organism>
<feature type="transmembrane region" description="Helical" evidence="1">
    <location>
        <begin position="25"/>
        <end position="42"/>
    </location>
</feature>
<accession>A0A0F9KNB0</accession>
<name>A0A0F9KNB0_9ZZZZ</name>
<comment type="caution">
    <text evidence="2">The sequence shown here is derived from an EMBL/GenBank/DDBJ whole genome shotgun (WGS) entry which is preliminary data.</text>
</comment>
<keyword evidence="1" id="KW-1133">Transmembrane helix</keyword>
<dbReference type="EMBL" id="LAZR01014593">
    <property type="protein sequence ID" value="KKM16810.1"/>
    <property type="molecule type" value="Genomic_DNA"/>
</dbReference>
<evidence type="ECO:0000313" key="2">
    <source>
        <dbReference type="EMBL" id="KKM16810.1"/>
    </source>
</evidence>
<gene>
    <name evidence="2" type="ORF">LCGC14_1682030</name>
</gene>
<sequence length="80" mass="9092">MKDKVFNIIQRLNAAYNGLKEPKRFYVFLFTIGLPLIFTLALSKGLGMVLVIVLFITRGGFLAGWFNREESKTPSHSENI</sequence>
<reference evidence="2" key="1">
    <citation type="journal article" date="2015" name="Nature">
        <title>Complex archaea that bridge the gap between prokaryotes and eukaryotes.</title>
        <authorList>
            <person name="Spang A."/>
            <person name="Saw J.H."/>
            <person name="Jorgensen S.L."/>
            <person name="Zaremba-Niedzwiedzka K."/>
            <person name="Martijn J."/>
            <person name="Lind A.E."/>
            <person name="van Eijk R."/>
            <person name="Schleper C."/>
            <person name="Guy L."/>
            <person name="Ettema T.J."/>
        </authorList>
    </citation>
    <scope>NUCLEOTIDE SEQUENCE</scope>
</reference>
<feature type="transmembrane region" description="Helical" evidence="1">
    <location>
        <begin position="48"/>
        <end position="66"/>
    </location>
</feature>
<keyword evidence="1" id="KW-0812">Transmembrane</keyword>